<accession>A0ABV6Q0U8</accession>
<name>A0ABV6Q0U8_9DEIN</name>
<dbReference type="Proteomes" id="UP001589830">
    <property type="component" value="Unassembled WGS sequence"/>
</dbReference>
<comment type="caution">
    <text evidence="2">The sequence shown here is derived from an EMBL/GenBank/DDBJ whole genome shotgun (WGS) entry which is preliminary data.</text>
</comment>
<reference evidence="2 3" key="1">
    <citation type="submission" date="2024-09" db="EMBL/GenBank/DDBJ databases">
        <authorList>
            <person name="Sun Q."/>
            <person name="Mori K."/>
        </authorList>
    </citation>
    <scope>NUCLEOTIDE SEQUENCE [LARGE SCALE GENOMIC DNA]</scope>
    <source>
        <strain evidence="2 3">NCAIM B.02340</strain>
    </source>
</reference>
<evidence type="ECO:0000313" key="3">
    <source>
        <dbReference type="Proteomes" id="UP001589830"/>
    </source>
</evidence>
<gene>
    <name evidence="2" type="ORF">ACFFFP_06095</name>
</gene>
<feature type="region of interest" description="Disordered" evidence="1">
    <location>
        <begin position="118"/>
        <end position="142"/>
    </location>
</feature>
<sequence>MRREVVCRVVYRDAKGRFATPPEKPKRVELSPLPSPARVYKDHEVVKVEERGRVVRVRFLPPPDIRRMKREARLRGDKETLRQIKEWEEEVKRLAAEDYLKARRSGEWAKRMEKAHRSAIAAKGGKATAKNRRRQKELEERLREKSTSALMAMFQRRGGDIVEKRAIAAIMKERGINLEDDLKRMTKRKRR</sequence>
<dbReference type="RefSeq" id="WP_188848045.1">
    <property type="nucleotide sequence ID" value="NZ_JBHLTW010000026.1"/>
</dbReference>
<organism evidence="2 3">
    <name type="scientific">Thermus composti</name>
    <dbReference type="NCBI Taxonomy" id="532059"/>
    <lineage>
        <taxon>Bacteria</taxon>
        <taxon>Thermotogati</taxon>
        <taxon>Deinococcota</taxon>
        <taxon>Deinococci</taxon>
        <taxon>Thermales</taxon>
        <taxon>Thermaceae</taxon>
        <taxon>Thermus</taxon>
    </lineage>
</organism>
<evidence type="ECO:0000256" key="1">
    <source>
        <dbReference type="SAM" id="MobiDB-lite"/>
    </source>
</evidence>
<protein>
    <submittedName>
        <fullName evidence="2">Uncharacterized protein</fullName>
    </submittedName>
</protein>
<proteinExistence type="predicted"/>
<feature type="compositionally biased region" description="Low complexity" evidence="1">
    <location>
        <begin position="119"/>
        <end position="128"/>
    </location>
</feature>
<keyword evidence="3" id="KW-1185">Reference proteome</keyword>
<dbReference type="EMBL" id="JBHLTW010000026">
    <property type="protein sequence ID" value="MFC0595736.1"/>
    <property type="molecule type" value="Genomic_DNA"/>
</dbReference>
<evidence type="ECO:0000313" key="2">
    <source>
        <dbReference type="EMBL" id="MFC0595736.1"/>
    </source>
</evidence>